<dbReference type="AlphaFoldDB" id="A0A3B1JPV7"/>
<evidence type="ECO:0000256" key="1">
    <source>
        <dbReference type="SAM" id="MobiDB-lite"/>
    </source>
</evidence>
<keyword evidence="3" id="KW-1185">Reference proteome</keyword>
<dbReference type="Bgee" id="ENSAMXG00000030510">
    <property type="expression patterns" value="Expressed in brain and 3 other cell types or tissues"/>
</dbReference>
<sequence>MGHHPPREGHPFPHHGQPGVDSESEGHESPRTPGTPTFLRPPAGRKAPKELEHDPRHAVQRGLVDYNLQSPISPSRPKSPWGRFDPYDSSEVMPGNQELALTQREADGHDVMLEDTYFTYISNKAHNLHYCLGLDL</sequence>
<dbReference type="InParanoid" id="A0A3B1JPV7"/>
<dbReference type="STRING" id="7994.ENSAMXP00000043771"/>
<reference evidence="3" key="1">
    <citation type="submission" date="2013-03" db="EMBL/GenBank/DDBJ databases">
        <authorList>
            <person name="Jeffery W."/>
            <person name="Warren W."/>
            <person name="Wilson R.K."/>
        </authorList>
    </citation>
    <scope>NUCLEOTIDE SEQUENCE</scope>
    <source>
        <strain evidence="3">female</strain>
    </source>
</reference>
<dbReference type="Ensembl" id="ENSAMXT00000041023.1">
    <property type="protein sequence ID" value="ENSAMXP00000043771.1"/>
    <property type="gene ID" value="ENSAMXG00000030510.1"/>
</dbReference>
<organism evidence="2 3">
    <name type="scientific">Astyanax mexicanus</name>
    <name type="common">Blind cave fish</name>
    <name type="synonym">Astyanax fasciatus mexicanus</name>
    <dbReference type="NCBI Taxonomy" id="7994"/>
    <lineage>
        <taxon>Eukaryota</taxon>
        <taxon>Metazoa</taxon>
        <taxon>Chordata</taxon>
        <taxon>Craniata</taxon>
        <taxon>Vertebrata</taxon>
        <taxon>Euteleostomi</taxon>
        <taxon>Actinopterygii</taxon>
        <taxon>Neopterygii</taxon>
        <taxon>Teleostei</taxon>
        <taxon>Ostariophysi</taxon>
        <taxon>Characiformes</taxon>
        <taxon>Characoidei</taxon>
        <taxon>Acestrorhamphidae</taxon>
        <taxon>Acestrorhamphinae</taxon>
        <taxon>Astyanax</taxon>
    </lineage>
</organism>
<dbReference type="Proteomes" id="UP000018467">
    <property type="component" value="Unassembled WGS sequence"/>
</dbReference>
<protein>
    <submittedName>
        <fullName evidence="2">Uncharacterized protein</fullName>
    </submittedName>
</protein>
<accession>A0A3B1JPV7</accession>
<name>A0A3B1JPV7_ASTMX</name>
<feature type="compositionally biased region" description="Basic and acidic residues" evidence="1">
    <location>
        <begin position="47"/>
        <end position="57"/>
    </location>
</feature>
<feature type="region of interest" description="Disordered" evidence="1">
    <location>
        <begin position="1"/>
        <end position="88"/>
    </location>
</feature>
<evidence type="ECO:0000313" key="2">
    <source>
        <dbReference type="Ensembl" id="ENSAMXP00000043771.1"/>
    </source>
</evidence>
<reference evidence="2" key="3">
    <citation type="submission" date="2025-08" db="UniProtKB">
        <authorList>
            <consortium name="Ensembl"/>
        </authorList>
    </citation>
    <scope>IDENTIFICATION</scope>
</reference>
<reference evidence="3" key="2">
    <citation type="journal article" date="2014" name="Nat. Commun.">
        <title>The cavefish genome reveals candidate genes for eye loss.</title>
        <authorList>
            <person name="McGaugh S.E."/>
            <person name="Gross J.B."/>
            <person name="Aken B."/>
            <person name="Blin M."/>
            <person name="Borowsky R."/>
            <person name="Chalopin D."/>
            <person name="Hinaux H."/>
            <person name="Jeffery W.R."/>
            <person name="Keene A."/>
            <person name="Ma L."/>
            <person name="Minx P."/>
            <person name="Murphy D."/>
            <person name="O'Quin K.E."/>
            <person name="Retaux S."/>
            <person name="Rohner N."/>
            <person name="Searle S.M."/>
            <person name="Stahl B.A."/>
            <person name="Tabin C."/>
            <person name="Volff J.N."/>
            <person name="Yoshizawa M."/>
            <person name="Warren W.C."/>
        </authorList>
    </citation>
    <scope>NUCLEOTIDE SEQUENCE [LARGE SCALE GENOMIC DNA]</scope>
    <source>
        <strain evidence="3">female</strain>
    </source>
</reference>
<feature type="compositionally biased region" description="Basic and acidic residues" evidence="1">
    <location>
        <begin position="1"/>
        <end position="11"/>
    </location>
</feature>
<proteinExistence type="predicted"/>
<reference evidence="2" key="4">
    <citation type="submission" date="2025-09" db="UniProtKB">
        <authorList>
            <consortium name="Ensembl"/>
        </authorList>
    </citation>
    <scope>IDENTIFICATION</scope>
</reference>
<evidence type="ECO:0000313" key="3">
    <source>
        <dbReference type="Proteomes" id="UP000018467"/>
    </source>
</evidence>